<keyword evidence="3" id="KW-1185">Reference proteome</keyword>
<accession>A0ABC8KV17</accession>
<dbReference type="InterPro" id="IPR032675">
    <property type="entry name" value="LRR_dom_sf"/>
</dbReference>
<evidence type="ECO:0000259" key="1">
    <source>
        <dbReference type="PROSITE" id="PS50181"/>
    </source>
</evidence>
<evidence type="ECO:0000313" key="2">
    <source>
        <dbReference type="EMBL" id="CAH8361078.1"/>
    </source>
</evidence>
<dbReference type="InterPro" id="IPR001810">
    <property type="entry name" value="F-box_dom"/>
</dbReference>
<dbReference type="InterPro" id="IPR036047">
    <property type="entry name" value="F-box-like_dom_sf"/>
</dbReference>
<dbReference type="Gene3D" id="1.20.1280.50">
    <property type="match status" value="1"/>
</dbReference>
<dbReference type="EMBL" id="CAKOAT010297377">
    <property type="protein sequence ID" value="CAH8361078.1"/>
    <property type="molecule type" value="Genomic_DNA"/>
</dbReference>
<dbReference type="PROSITE" id="PS50181">
    <property type="entry name" value="FBOX"/>
    <property type="match status" value="1"/>
</dbReference>
<evidence type="ECO:0000313" key="3">
    <source>
        <dbReference type="Proteomes" id="UP001642260"/>
    </source>
</evidence>
<dbReference type="Pfam" id="PF12937">
    <property type="entry name" value="F-box-like"/>
    <property type="match status" value="1"/>
</dbReference>
<dbReference type="Gene3D" id="3.80.10.10">
    <property type="entry name" value="Ribonuclease Inhibitor"/>
    <property type="match status" value="1"/>
</dbReference>
<dbReference type="Proteomes" id="UP001642260">
    <property type="component" value="Unassembled WGS sequence"/>
</dbReference>
<dbReference type="SMART" id="SM00256">
    <property type="entry name" value="FBOX"/>
    <property type="match status" value="1"/>
</dbReference>
<comment type="caution">
    <text evidence="2">The sequence shown here is derived from an EMBL/GenBank/DDBJ whole genome shotgun (WGS) entry which is preliminary data.</text>
</comment>
<sequence>MASSSLTPVMKNGACRNWAELPYELTLSILRRLDIVDILVNAQKVCVSWRRVCKDPAMWRKIDMSNLEGFGYTLERMCRHVVDRSHGGLLEVDISNFATHSLLEYIADRLNSPLGITSYYLQSCRSSSLRSLRNCHLSMDNRLAEAIAKLPLLEELDITFGTSLSGKSLKVVGQSCPNLKTLKLNRDLSMCPRDLRDDDALAIAETMPGLRFLQLLGSSLSDFGLNAILDCCPDLEHLNLRWCHNIKLAGDLEKRCSERIKVLRRPRDSADDFPYAYAYSSGDSYDDYDPEDFDYDF</sequence>
<dbReference type="SUPFAM" id="SSF81383">
    <property type="entry name" value="F-box domain"/>
    <property type="match status" value="1"/>
</dbReference>
<dbReference type="SUPFAM" id="SSF52047">
    <property type="entry name" value="RNI-like"/>
    <property type="match status" value="1"/>
</dbReference>
<name>A0ABC8KV17_ERUVS</name>
<dbReference type="PANTHER" id="PTHR38926:SF29">
    <property type="entry name" value="F-BOX PROTEIN SKIP19-RELATED"/>
    <property type="match status" value="1"/>
</dbReference>
<dbReference type="CDD" id="cd22164">
    <property type="entry name" value="F-box_AtSKIP19-like"/>
    <property type="match status" value="1"/>
</dbReference>
<feature type="domain" description="F-box" evidence="1">
    <location>
        <begin position="15"/>
        <end position="62"/>
    </location>
</feature>
<reference evidence="2 3" key="1">
    <citation type="submission" date="2022-03" db="EMBL/GenBank/DDBJ databases">
        <authorList>
            <person name="Macdonald S."/>
            <person name="Ahmed S."/>
            <person name="Newling K."/>
        </authorList>
    </citation>
    <scope>NUCLEOTIDE SEQUENCE [LARGE SCALE GENOMIC DNA]</scope>
</reference>
<dbReference type="AlphaFoldDB" id="A0ABC8KV17"/>
<dbReference type="PANTHER" id="PTHR38926">
    <property type="entry name" value="F-BOX DOMAIN CONTAINING PROTEIN, EXPRESSED"/>
    <property type="match status" value="1"/>
</dbReference>
<protein>
    <recommendedName>
        <fullName evidence="1">F-box domain-containing protein</fullName>
    </recommendedName>
</protein>
<proteinExistence type="predicted"/>
<organism evidence="2 3">
    <name type="scientific">Eruca vesicaria subsp. sativa</name>
    <name type="common">Garden rocket</name>
    <name type="synonym">Eruca sativa</name>
    <dbReference type="NCBI Taxonomy" id="29727"/>
    <lineage>
        <taxon>Eukaryota</taxon>
        <taxon>Viridiplantae</taxon>
        <taxon>Streptophyta</taxon>
        <taxon>Embryophyta</taxon>
        <taxon>Tracheophyta</taxon>
        <taxon>Spermatophyta</taxon>
        <taxon>Magnoliopsida</taxon>
        <taxon>eudicotyledons</taxon>
        <taxon>Gunneridae</taxon>
        <taxon>Pentapetalae</taxon>
        <taxon>rosids</taxon>
        <taxon>malvids</taxon>
        <taxon>Brassicales</taxon>
        <taxon>Brassicaceae</taxon>
        <taxon>Brassiceae</taxon>
        <taxon>Eruca</taxon>
    </lineage>
</organism>
<gene>
    <name evidence="2" type="ORF">ERUC_LOCUS26834</name>
</gene>